<keyword evidence="6 9" id="KW-1133">Transmembrane helix</keyword>
<dbReference type="PANTHER" id="PTHR46494:SF1">
    <property type="entry name" value="CORA FAMILY METAL ION TRANSPORTER (EUROFUNG)"/>
    <property type="match status" value="1"/>
</dbReference>
<accession>A0A3G8ZN11</accession>
<evidence type="ECO:0000256" key="7">
    <source>
        <dbReference type="ARBA" id="ARBA00023136"/>
    </source>
</evidence>
<feature type="transmembrane region" description="Helical" evidence="9">
    <location>
        <begin position="313"/>
        <end position="332"/>
    </location>
</feature>
<comment type="similarity">
    <text evidence="2">Belongs to the CorA metal ion transporter (MIT) (TC 1.A.35) family.</text>
</comment>
<dbReference type="GO" id="GO:0015095">
    <property type="term" value="F:magnesium ion transmembrane transporter activity"/>
    <property type="evidence" value="ECO:0007669"/>
    <property type="project" value="TreeGrafter"/>
</dbReference>
<evidence type="ECO:0000256" key="6">
    <source>
        <dbReference type="ARBA" id="ARBA00022989"/>
    </source>
</evidence>
<feature type="compositionally biased region" description="Polar residues" evidence="8">
    <location>
        <begin position="1"/>
        <end position="15"/>
    </location>
</feature>
<dbReference type="GO" id="GO:0050897">
    <property type="term" value="F:cobalt ion binding"/>
    <property type="evidence" value="ECO:0007669"/>
    <property type="project" value="TreeGrafter"/>
</dbReference>
<dbReference type="SUPFAM" id="SSF144083">
    <property type="entry name" value="Magnesium transport protein CorA, transmembrane region"/>
    <property type="match status" value="1"/>
</dbReference>
<evidence type="ECO:0000256" key="3">
    <source>
        <dbReference type="ARBA" id="ARBA00022448"/>
    </source>
</evidence>
<proteinExistence type="inferred from homology"/>
<evidence type="ECO:0008006" key="12">
    <source>
        <dbReference type="Google" id="ProtNLM"/>
    </source>
</evidence>
<reference evidence="10 11" key="2">
    <citation type="submission" date="2018-12" db="EMBL/GenBank/DDBJ databases">
        <title>Nakamurella antarcticus sp. nov., isolated from Antarctica South Shetland Islands soil.</title>
        <authorList>
            <person name="Peng F."/>
        </authorList>
    </citation>
    <scope>NUCLEOTIDE SEQUENCE [LARGE SCALE GENOMIC DNA]</scope>
    <source>
        <strain evidence="10 11">S14-144</strain>
    </source>
</reference>
<feature type="region of interest" description="Disordered" evidence="8">
    <location>
        <begin position="1"/>
        <end position="32"/>
    </location>
</feature>
<organism evidence="10 11">
    <name type="scientific">Nakamurella antarctica</name>
    <dbReference type="NCBI Taxonomy" id="1902245"/>
    <lineage>
        <taxon>Bacteria</taxon>
        <taxon>Bacillati</taxon>
        <taxon>Actinomycetota</taxon>
        <taxon>Actinomycetes</taxon>
        <taxon>Nakamurellales</taxon>
        <taxon>Nakamurellaceae</taxon>
        <taxon>Nakamurella</taxon>
    </lineage>
</organism>
<comment type="subcellular location">
    <subcellularLocation>
        <location evidence="1">Cell membrane</location>
        <topology evidence="1">Multi-pass membrane protein</topology>
    </subcellularLocation>
</comment>
<dbReference type="SUPFAM" id="SSF143865">
    <property type="entry name" value="CorA soluble domain-like"/>
    <property type="match status" value="1"/>
</dbReference>
<dbReference type="InterPro" id="IPR002523">
    <property type="entry name" value="MgTranspt_CorA/ZnTranspt_ZntB"/>
</dbReference>
<dbReference type="PANTHER" id="PTHR46494">
    <property type="entry name" value="CORA FAMILY METAL ION TRANSPORTER (EUROFUNG)"/>
    <property type="match status" value="1"/>
</dbReference>
<dbReference type="GO" id="GO:0000287">
    <property type="term" value="F:magnesium ion binding"/>
    <property type="evidence" value="ECO:0007669"/>
    <property type="project" value="TreeGrafter"/>
</dbReference>
<evidence type="ECO:0000256" key="1">
    <source>
        <dbReference type="ARBA" id="ARBA00004651"/>
    </source>
</evidence>
<keyword evidence="11" id="KW-1185">Reference proteome</keyword>
<dbReference type="Gene3D" id="1.20.58.340">
    <property type="entry name" value="Magnesium transport protein CorA, transmembrane region"/>
    <property type="match status" value="2"/>
</dbReference>
<evidence type="ECO:0000256" key="5">
    <source>
        <dbReference type="ARBA" id="ARBA00022692"/>
    </source>
</evidence>
<name>A0A3G8ZN11_9ACTN</name>
<dbReference type="InterPro" id="IPR045861">
    <property type="entry name" value="CorA_cytoplasmic_dom"/>
</dbReference>
<dbReference type="RefSeq" id="WP_124799552.1">
    <property type="nucleotide sequence ID" value="NZ_CP034170.1"/>
</dbReference>
<evidence type="ECO:0000313" key="10">
    <source>
        <dbReference type="EMBL" id="AZI58643.1"/>
    </source>
</evidence>
<dbReference type="Pfam" id="PF01544">
    <property type="entry name" value="CorA"/>
    <property type="match status" value="1"/>
</dbReference>
<dbReference type="CDD" id="cd12822">
    <property type="entry name" value="TmCorA-like"/>
    <property type="match status" value="1"/>
</dbReference>
<dbReference type="GO" id="GO:0005886">
    <property type="term" value="C:plasma membrane"/>
    <property type="evidence" value="ECO:0007669"/>
    <property type="project" value="UniProtKB-SubCell"/>
</dbReference>
<dbReference type="OrthoDB" id="9803416at2"/>
<feature type="transmembrane region" description="Helical" evidence="9">
    <location>
        <begin position="344"/>
        <end position="363"/>
    </location>
</feature>
<protein>
    <recommendedName>
        <fullName evidence="12">Magnesium transporter</fullName>
    </recommendedName>
</protein>
<dbReference type="KEGG" id="nak:EH165_11365"/>
<gene>
    <name evidence="10" type="ORF">EH165_11365</name>
</gene>
<dbReference type="Gene3D" id="3.30.460.20">
    <property type="entry name" value="CorA soluble domain-like"/>
    <property type="match status" value="1"/>
</dbReference>
<dbReference type="EMBL" id="CP034170">
    <property type="protein sequence ID" value="AZI58643.1"/>
    <property type="molecule type" value="Genomic_DNA"/>
</dbReference>
<keyword evidence="3" id="KW-0813">Transport</keyword>
<sequence length="369" mass="40066">MDRNTQTPAAQSSVTHHAGITGAPPQSTRPRHVIENDAVSSIRWVNQRIETFFSGDILADLLSDAPEPGDTIRWVHLLRACAAEIDQLATRFSLDGAAVEDLLAEHERPKYDLGIQSLLIITRGAHFDSDSGDVSTYPISAIMTPTVLVTIADDHFPLAAFSARLQKLDRKLSGAALLHQLMDLVVDDYSQIFFDLADTIDNLSERTFQDTPLTRDEQIMTFHLRRTLTAMRRVLGPTMDLASSLALASKSKSADDALALMLPPDTARGFADVSEHVAHTSDGINGLREVMGSLVETNLSLADFALNTVMKKLAGWAALIAVPTLITGFMGMNVPYPGFGTTTGFIVAGFVMVGAVGVLYSAFRRKGWL</sequence>
<dbReference type="AlphaFoldDB" id="A0A3G8ZN11"/>
<evidence type="ECO:0000256" key="8">
    <source>
        <dbReference type="SAM" id="MobiDB-lite"/>
    </source>
</evidence>
<keyword evidence="4" id="KW-1003">Cell membrane</keyword>
<dbReference type="Proteomes" id="UP000268084">
    <property type="component" value="Chromosome"/>
</dbReference>
<evidence type="ECO:0000256" key="2">
    <source>
        <dbReference type="ARBA" id="ARBA00009765"/>
    </source>
</evidence>
<dbReference type="InterPro" id="IPR045863">
    <property type="entry name" value="CorA_TM1_TM2"/>
</dbReference>
<evidence type="ECO:0000313" key="11">
    <source>
        <dbReference type="Proteomes" id="UP000268084"/>
    </source>
</evidence>
<evidence type="ECO:0000256" key="4">
    <source>
        <dbReference type="ARBA" id="ARBA00022475"/>
    </source>
</evidence>
<reference evidence="10 11" key="1">
    <citation type="submission" date="2018-11" db="EMBL/GenBank/DDBJ databases">
        <authorList>
            <person name="Da X."/>
        </authorList>
    </citation>
    <scope>NUCLEOTIDE SEQUENCE [LARGE SCALE GENOMIC DNA]</scope>
    <source>
        <strain evidence="10 11">S14-144</strain>
    </source>
</reference>
<dbReference type="GO" id="GO:0015087">
    <property type="term" value="F:cobalt ion transmembrane transporter activity"/>
    <property type="evidence" value="ECO:0007669"/>
    <property type="project" value="TreeGrafter"/>
</dbReference>
<keyword evidence="5 9" id="KW-0812">Transmembrane</keyword>
<keyword evidence="7 9" id="KW-0472">Membrane</keyword>
<evidence type="ECO:0000256" key="9">
    <source>
        <dbReference type="SAM" id="Phobius"/>
    </source>
</evidence>